<evidence type="ECO:0000256" key="4">
    <source>
        <dbReference type="ARBA" id="ARBA00022692"/>
    </source>
</evidence>
<dbReference type="Gene3D" id="1.20.1250.20">
    <property type="entry name" value="MFS general substrate transporter like domains"/>
    <property type="match status" value="2"/>
</dbReference>
<evidence type="ECO:0000313" key="13">
    <source>
        <dbReference type="Proteomes" id="UP000262901"/>
    </source>
</evidence>
<accession>A0A372KP39</accession>
<evidence type="ECO:0000256" key="1">
    <source>
        <dbReference type="ARBA" id="ARBA00004651"/>
    </source>
</evidence>
<keyword evidence="6 7" id="KW-0472">Membrane</keyword>
<dbReference type="Proteomes" id="UP000246115">
    <property type="component" value="Chromosome"/>
</dbReference>
<feature type="transmembrane region" description="Helical" evidence="7">
    <location>
        <begin position="204"/>
        <end position="225"/>
    </location>
</feature>
<evidence type="ECO:0000259" key="8">
    <source>
        <dbReference type="PROSITE" id="PS50850"/>
    </source>
</evidence>
<dbReference type="PRINTS" id="PR01035">
    <property type="entry name" value="TCRTETA"/>
</dbReference>
<dbReference type="GO" id="GO:0005886">
    <property type="term" value="C:plasma membrane"/>
    <property type="evidence" value="ECO:0007669"/>
    <property type="project" value="UniProtKB-SubCell"/>
</dbReference>
<evidence type="ECO:0000256" key="2">
    <source>
        <dbReference type="ARBA" id="ARBA00022448"/>
    </source>
</evidence>
<dbReference type="EMBL" id="QVQY01000033">
    <property type="protein sequence ID" value="RFU50307.1"/>
    <property type="molecule type" value="Genomic_DNA"/>
</dbReference>
<sequence>MAWLGNFFTGASFSLVMPFMALYVENLGVPKDQVEWYTGLAVSLSALASALVAPVWGRLADRYGRKPMMIRASLVMTFTMGGLAFVPNVLLLLLLRLLNGIFAGYVPNATALIAAQAPRQHSGYALGTLATGVTAGTLIGPLLGGVLAEFLGIRQVFLLVGLILFICSLLTIFFVKEKFEPIEKADVMPTKEVFKQSKSIQIMLGLFVTSMIIQISAQSVAPILALYIRHLGQTDNLLFVSGVIVSALGFSSLLSSSRLGKLGDRIGNHRLLLSALFYSFTLYLLCALAQTVLQLGIFRFLYGFGVGALMPSINSLLTRITPKEGISRIFSYNQMFSNFGQVLGPFIGSTVAVHLGYRAVFYVTSLVVFANFLWSLFNFRTYLKVKEIR</sequence>
<dbReference type="Proteomes" id="UP000264056">
    <property type="component" value="Unassembled WGS sequence"/>
</dbReference>
<dbReference type="InterPro" id="IPR036259">
    <property type="entry name" value="MFS_trans_sf"/>
</dbReference>
<evidence type="ECO:0000256" key="5">
    <source>
        <dbReference type="ARBA" id="ARBA00022989"/>
    </source>
</evidence>
<dbReference type="PROSITE" id="PS50850">
    <property type="entry name" value="MFS"/>
    <property type="match status" value="1"/>
</dbReference>
<dbReference type="InterPro" id="IPR011701">
    <property type="entry name" value="MFS"/>
</dbReference>
<evidence type="ECO:0000256" key="7">
    <source>
        <dbReference type="SAM" id="Phobius"/>
    </source>
</evidence>
<dbReference type="PANTHER" id="PTHR43414">
    <property type="entry name" value="MULTIDRUG RESISTANCE PROTEIN MDTG"/>
    <property type="match status" value="1"/>
</dbReference>
<keyword evidence="5 7" id="KW-1133">Transmembrane helix</keyword>
<feature type="transmembrane region" description="Helical" evidence="7">
    <location>
        <begin position="68"/>
        <end position="87"/>
    </location>
</feature>
<keyword evidence="14" id="KW-1185">Reference proteome</keyword>
<dbReference type="InterPro" id="IPR001958">
    <property type="entry name" value="Tet-R_TetA/multi-R_MdtG-like"/>
</dbReference>
<feature type="transmembrane region" description="Helical" evidence="7">
    <location>
        <begin position="271"/>
        <end position="293"/>
    </location>
</feature>
<dbReference type="OrthoDB" id="65739at2"/>
<name>A0A372KP39_9STRE</name>
<dbReference type="AlphaFoldDB" id="A0A372KP39"/>
<dbReference type="RefSeq" id="WP_116877963.1">
    <property type="nucleotide sequence ID" value="NZ_CP031733.1"/>
</dbReference>
<feature type="transmembrane region" description="Helical" evidence="7">
    <location>
        <begin position="7"/>
        <end position="24"/>
    </location>
</feature>
<evidence type="ECO:0000313" key="12">
    <source>
        <dbReference type="Proteomes" id="UP000246115"/>
    </source>
</evidence>
<protein>
    <submittedName>
        <fullName evidence="11">MFS transporter</fullName>
    </submittedName>
</protein>
<feature type="transmembrane region" description="Helical" evidence="7">
    <location>
        <begin position="36"/>
        <end position="56"/>
    </location>
</feature>
<dbReference type="KEGG" id="schj:DDV21_008445"/>
<dbReference type="GO" id="GO:0022857">
    <property type="term" value="F:transmembrane transporter activity"/>
    <property type="evidence" value="ECO:0007669"/>
    <property type="project" value="InterPro"/>
</dbReference>
<evidence type="ECO:0000256" key="3">
    <source>
        <dbReference type="ARBA" id="ARBA00022475"/>
    </source>
</evidence>
<reference evidence="12" key="3">
    <citation type="submission" date="2018-08" db="EMBL/GenBank/DDBJ databases">
        <title>Streptococcus chenjunshii sp. nov., isolated from stools sample of the Tibetan antelope in the Qinghai-Tibet plateau, China.</title>
        <authorList>
            <person name="Tian Z."/>
        </authorList>
    </citation>
    <scope>NUCLEOTIDE SEQUENCE [LARGE SCALE GENOMIC DNA]</scope>
    <source>
        <strain evidence="12">Z15</strain>
    </source>
</reference>
<dbReference type="Proteomes" id="UP000262901">
    <property type="component" value="Unassembled WGS sequence"/>
</dbReference>
<dbReference type="EMBL" id="CP031733">
    <property type="protein sequence ID" value="AXQ79112.1"/>
    <property type="molecule type" value="Genomic_DNA"/>
</dbReference>
<dbReference type="CDD" id="cd17391">
    <property type="entry name" value="MFS_MdtG_MDR_like"/>
    <property type="match status" value="1"/>
</dbReference>
<dbReference type="InterPro" id="IPR020846">
    <property type="entry name" value="MFS_dom"/>
</dbReference>
<evidence type="ECO:0000313" key="9">
    <source>
        <dbReference type="EMBL" id="AXQ79112.1"/>
    </source>
</evidence>
<feature type="transmembrane region" description="Helical" evidence="7">
    <location>
        <begin position="359"/>
        <end position="379"/>
    </location>
</feature>
<dbReference type="SUPFAM" id="SSF103473">
    <property type="entry name" value="MFS general substrate transporter"/>
    <property type="match status" value="2"/>
</dbReference>
<feature type="transmembrane region" description="Helical" evidence="7">
    <location>
        <begin position="299"/>
        <end position="317"/>
    </location>
</feature>
<evidence type="ECO:0000313" key="14">
    <source>
        <dbReference type="Proteomes" id="UP000264056"/>
    </source>
</evidence>
<comment type="subcellular location">
    <subcellularLocation>
        <location evidence="1">Cell membrane</location>
        <topology evidence="1">Multi-pass membrane protein</topology>
    </subcellularLocation>
</comment>
<keyword evidence="2" id="KW-0813">Transport</keyword>
<accession>A0A346NDL7</accession>
<reference evidence="9" key="4">
    <citation type="journal article" date="2019" name="Int. J. Syst. Evol. Microbiol.">
        <title>Streptococcus chenjunshii sp. nov. isolated from feces of Tibetan antelopes.</title>
        <authorList>
            <person name="Tian Z."/>
            <person name="Lu S."/>
            <person name="Jin D."/>
            <person name="Yang J."/>
            <person name="Pu J."/>
            <person name="Lai X.H."/>
            <person name="Bai X.N."/>
            <person name="Wu X.M."/>
            <person name="Li J."/>
            <person name="Wang S."/>
            <person name="Xu J."/>
        </authorList>
    </citation>
    <scope>NUCLEOTIDE SEQUENCE</scope>
    <source>
        <strain evidence="9">Z15</strain>
    </source>
</reference>
<feature type="transmembrane region" description="Helical" evidence="7">
    <location>
        <begin position="122"/>
        <end position="144"/>
    </location>
</feature>
<keyword evidence="4 7" id="KW-0812">Transmembrane</keyword>
<organism evidence="11 13">
    <name type="scientific">Streptococcus chenjunshii</name>
    <dbReference type="NCBI Taxonomy" id="2173853"/>
    <lineage>
        <taxon>Bacteria</taxon>
        <taxon>Bacillati</taxon>
        <taxon>Bacillota</taxon>
        <taxon>Bacilli</taxon>
        <taxon>Lactobacillales</taxon>
        <taxon>Streptococcaceae</taxon>
        <taxon>Streptococcus</taxon>
    </lineage>
</organism>
<proteinExistence type="predicted"/>
<dbReference type="Pfam" id="PF07690">
    <property type="entry name" value="MFS_1"/>
    <property type="match status" value="1"/>
</dbReference>
<feature type="transmembrane region" description="Helical" evidence="7">
    <location>
        <begin position="156"/>
        <end position="175"/>
    </location>
</feature>
<reference evidence="10 14" key="1">
    <citation type="submission" date="2018-08" db="EMBL/GenBank/DDBJ databases">
        <title>Draft genome of Streptococcus sp .nov. Z2.</title>
        <authorList>
            <person name="Tian Z."/>
        </authorList>
    </citation>
    <scope>NUCLEOTIDE SEQUENCE [LARGE SCALE GENOMIC DNA]</scope>
    <source>
        <strain evidence="10 14">Z2</strain>
    </source>
</reference>
<evidence type="ECO:0000256" key="6">
    <source>
        <dbReference type="ARBA" id="ARBA00023136"/>
    </source>
</evidence>
<reference evidence="11 13" key="2">
    <citation type="submission" date="2018-08" db="EMBL/GenBank/DDBJ databases">
        <title>Draft genome of Streptococcus sp. nov. Z1.</title>
        <authorList>
            <person name="Tian Z."/>
        </authorList>
    </citation>
    <scope>NUCLEOTIDE SEQUENCE [LARGE SCALE GENOMIC DNA]</scope>
    <source>
        <strain evidence="11">Z1</strain>
        <strain evidence="13">Z1(2018)</strain>
    </source>
</reference>
<dbReference type="PANTHER" id="PTHR43414:SF6">
    <property type="entry name" value="MULTIDRUG RESISTANCE PROTEIN MDTG"/>
    <property type="match status" value="1"/>
</dbReference>
<keyword evidence="3" id="KW-1003">Cell membrane</keyword>
<evidence type="ECO:0000313" key="11">
    <source>
        <dbReference type="EMBL" id="RFU53338.1"/>
    </source>
</evidence>
<dbReference type="EMBL" id="QVQZ01000008">
    <property type="protein sequence ID" value="RFU53338.1"/>
    <property type="molecule type" value="Genomic_DNA"/>
</dbReference>
<gene>
    <name evidence="9" type="ORF">DDV21_008445</name>
    <name evidence="10" type="ORF">DDV22_09425</name>
    <name evidence="11" type="ORF">DDV23_04725</name>
</gene>
<feature type="transmembrane region" description="Helical" evidence="7">
    <location>
        <begin position="237"/>
        <end position="259"/>
    </location>
</feature>
<evidence type="ECO:0000313" key="10">
    <source>
        <dbReference type="EMBL" id="RFU50307.1"/>
    </source>
</evidence>
<feature type="domain" description="Major facilitator superfamily (MFS) profile" evidence="8">
    <location>
        <begin position="1"/>
        <end position="383"/>
    </location>
</feature>